<protein>
    <submittedName>
        <fullName evidence="9">ABC transporter permease</fullName>
    </submittedName>
</protein>
<organism evidence="9 10">
    <name type="scientific">Motilibacter deserti</name>
    <dbReference type="NCBI Taxonomy" id="2714956"/>
    <lineage>
        <taxon>Bacteria</taxon>
        <taxon>Bacillati</taxon>
        <taxon>Actinomycetota</taxon>
        <taxon>Actinomycetes</taxon>
        <taxon>Motilibacterales</taxon>
        <taxon>Motilibacteraceae</taxon>
        <taxon>Motilibacter</taxon>
    </lineage>
</organism>
<dbReference type="Proteomes" id="UP000800981">
    <property type="component" value="Unassembled WGS sequence"/>
</dbReference>
<feature type="transmembrane region" description="Helical" evidence="7">
    <location>
        <begin position="54"/>
        <end position="79"/>
    </location>
</feature>
<evidence type="ECO:0000256" key="3">
    <source>
        <dbReference type="ARBA" id="ARBA00022475"/>
    </source>
</evidence>
<keyword evidence="6 7" id="KW-0472">Membrane</keyword>
<feature type="transmembrane region" description="Helical" evidence="7">
    <location>
        <begin position="107"/>
        <end position="130"/>
    </location>
</feature>
<feature type="transmembrane region" description="Helical" evidence="7">
    <location>
        <begin position="150"/>
        <end position="169"/>
    </location>
</feature>
<evidence type="ECO:0000256" key="2">
    <source>
        <dbReference type="ARBA" id="ARBA00005236"/>
    </source>
</evidence>
<feature type="transmembrane region" description="Helical" evidence="7">
    <location>
        <begin position="326"/>
        <end position="350"/>
    </location>
</feature>
<evidence type="ECO:0000259" key="8">
    <source>
        <dbReference type="Pfam" id="PF02687"/>
    </source>
</evidence>
<sequence>MTGLALRSVRHRLASFTATFLSALLGTVLIGSFATLVETANGPVSVADRETLVVMGAVVGGWGGLIVLFSVASTLAVAVRQRAAEIALLRAVGTTPRQARRLLRSEALVVTAAGAAVGALVALGTGRALLALLRSGGLVDASVRYAGGPPSLAASAAGVVLVSLAAASVTGRRSTSGPATTALRDAASNRSRLRWWRVVLGLVPVGYGVALGVVTVTVTADSTDQYAAMATSGSSSILVGVGLATLSPVLLRWSALLVRPALQGLGATGHLAAHNLTRRSHTLSAALAPVVVFTAGTIGTLMLVGIDARTLAVPVADGDTITLLNTVVTGMIALFAAIMVVNTFAAALAARRGELARLRLLGATPRQARTAVLVEAAVVAAVGVVVGGAASLATVVPFAVARDEGVVPDGQLWLPPLLAAAAVALTLGSAAAAARRVTSTGIRAGLAA</sequence>
<dbReference type="InterPro" id="IPR003838">
    <property type="entry name" value="ABC3_permease_C"/>
</dbReference>
<comment type="subcellular location">
    <subcellularLocation>
        <location evidence="1">Cell membrane</location>
        <topology evidence="1">Multi-pass membrane protein</topology>
    </subcellularLocation>
</comment>
<feature type="domain" description="ABC3 transporter permease C-terminal" evidence="8">
    <location>
        <begin position="327"/>
        <end position="440"/>
    </location>
</feature>
<feature type="transmembrane region" description="Helical" evidence="7">
    <location>
        <begin position="226"/>
        <end position="251"/>
    </location>
</feature>
<keyword evidence="10" id="KW-1185">Reference proteome</keyword>
<feature type="transmembrane region" description="Helical" evidence="7">
    <location>
        <begin position="12"/>
        <end position="34"/>
    </location>
</feature>
<feature type="transmembrane region" description="Helical" evidence="7">
    <location>
        <begin position="371"/>
        <end position="400"/>
    </location>
</feature>
<keyword evidence="4 7" id="KW-0812">Transmembrane</keyword>
<proteinExistence type="inferred from homology"/>
<evidence type="ECO:0000256" key="1">
    <source>
        <dbReference type="ARBA" id="ARBA00004651"/>
    </source>
</evidence>
<reference evidence="9 10" key="1">
    <citation type="submission" date="2020-03" db="EMBL/GenBank/DDBJ databases">
        <title>Two novel Motilibacter sp.</title>
        <authorList>
            <person name="Liu S."/>
        </authorList>
    </citation>
    <scope>NUCLEOTIDE SEQUENCE [LARGE SCALE GENOMIC DNA]</scope>
    <source>
        <strain evidence="9 10">E257</strain>
    </source>
</reference>
<evidence type="ECO:0000256" key="4">
    <source>
        <dbReference type="ARBA" id="ARBA00022692"/>
    </source>
</evidence>
<comment type="caution">
    <text evidence="9">The sequence shown here is derived from an EMBL/GenBank/DDBJ whole genome shotgun (WGS) entry which is preliminary data.</text>
</comment>
<gene>
    <name evidence="9" type="ORF">G9H71_00935</name>
</gene>
<name>A0ABX0GRF4_9ACTN</name>
<comment type="similarity">
    <text evidence="2">Belongs to the ABC-4 integral membrane protein family. LolC/E subfamily.</text>
</comment>
<evidence type="ECO:0000256" key="7">
    <source>
        <dbReference type="SAM" id="Phobius"/>
    </source>
</evidence>
<keyword evidence="3" id="KW-1003">Cell membrane</keyword>
<keyword evidence="5 7" id="KW-1133">Transmembrane helix</keyword>
<dbReference type="PANTHER" id="PTHR30489">
    <property type="entry name" value="LIPOPROTEIN-RELEASING SYSTEM TRANSMEMBRANE PROTEIN LOLE"/>
    <property type="match status" value="1"/>
</dbReference>
<evidence type="ECO:0000313" key="9">
    <source>
        <dbReference type="EMBL" id="NHC12346.1"/>
    </source>
</evidence>
<dbReference type="EMBL" id="JAANNP010000001">
    <property type="protein sequence ID" value="NHC12346.1"/>
    <property type="molecule type" value="Genomic_DNA"/>
</dbReference>
<feature type="transmembrane region" description="Helical" evidence="7">
    <location>
        <begin position="285"/>
        <end position="306"/>
    </location>
</feature>
<accession>A0ABX0GRF4</accession>
<evidence type="ECO:0000256" key="6">
    <source>
        <dbReference type="ARBA" id="ARBA00023136"/>
    </source>
</evidence>
<evidence type="ECO:0000313" key="10">
    <source>
        <dbReference type="Proteomes" id="UP000800981"/>
    </source>
</evidence>
<dbReference type="RefSeq" id="WP_166276528.1">
    <property type="nucleotide sequence ID" value="NZ_JAANNP010000001.1"/>
</dbReference>
<evidence type="ECO:0000256" key="5">
    <source>
        <dbReference type="ARBA" id="ARBA00022989"/>
    </source>
</evidence>
<dbReference type="PANTHER" id="PTHR30489:SF0">
    <property type="entry name" value="LIPOPROTEIN-RELEASING SYSTEM TRANSMEMBRANE PROTEIN LOLE"/>
    <property type="match status" value="1"/>
</dbReference>
<feature type="transmembrane region" description="Helical" evidence="7">
    <location>
        <begin position="198"/>
        <end position="220"/>
    </location>
</feature>
<feature type="domain" description="ABC3 transporter permease C-terminal" evidence="8">
    <location>
        <begin position="65"/>
        <end position="172"/>
    </location>
</feature>
<feature type="transmembrane region" description="Helical" evidence="7">
    <location>
        <begin position="412"/>
        <end position="434"/>
    </location>
</feature>
<dbReference type="InterPro" id="IPR051447">
    <property type="entry name" value="Lipoprotein-release_system"/>
</dbReference>
<dbReference type="Pfam" id="PF02687">
    <property type="entry name" value="FtsX"/>
    <property type="match status" value="2"/>
</dbReference>